<gene>
    <name evidence="2" type="ORF">LTRI10_LOCUS46252</name>
</gene>
<evidence type="ECO:0000313" key="3">
    <source>
        <dbReference type="Proteomes" id="UP001497516"/>
    </source>
</evidence>
<proteinExistence type="predicted"/>
<evidence type="ECO:0000313" key="2">
    <source>
        <dbReference type="EMBL" id="CAL1406532.1"/>
    </source>
</evidence>
<name>A0AAV2G8A9_9ROSI</name>
<sequence length="142" mass="16980">MAEKEADTSKLCQPANQESQREKRIEIKMLSIRDKLEQILKDRDSIRWKLEGLKESDRGFRFGVIDRKKKLDLLQQSLDKLSFANRAYQDRRSIRSTTMEKETHYHKTAAEFQNATWKEELGCREKTLERDQGMPETRFFYC</sequence>
<feature type="region of interest" description="Disordered" evidence="1">
    <location>
        <begin position="1"/>
        <end position="20"/>
    </location>
</feature>
<dbReference type="EMBL" id="OZ034821">
    <property type="protein sequence ID" value="CAL1406532.1"/>
    <property type="molecule type" value="Genomic_DNA"/>
</dbReference>
<keyword evidence="3" id="KW-1185">Reference proteome</keyword>
<dbReference type="Proteomes" id="UP001497516">
    <property type="component" value="Chromosome 8"/>
</dbReference>
<dbReference type="AlphaFoldDB" id="A0AAV2G8A9"/>
<reference evidence="2 3" key="1">
    <citation type="submission" date="2024-04" db="EMBL/GenBank/DDBJ databases">
        <authorList>
            <person name="Fracassetti M."/>
        </authorList>
    </citation>
    <scope>NUCLEOTIDE SEQUENCE [LARGE SCALE GENOMIC DNA]</scope>
</reference>
<organism evidence="2 3">
    <name type="scientific">Linum trigynum</name>
    <dbReference type="NCBI Taxonomy" id="586398"/>
    <lineage>
        <taxon>Eukaryota</taxon>
        <taxon>Viridiplantae</taxon>
        <taxon>Streptophyta</taxon>
        <taxon>Embryophyta</taxon>
        <taxon>Tracheophyta</taxon>
        <taxon>Spermatophyta</taxon>
        <taxon>Magnoliopsida</taxon>
        <taxon>eudicotyledons</taxon>
        <taxon>Gunneridae</taxon>
        <taxon>Pentapetalae</taxon>
        <taxon>rosids</taxon>
        <taxon>fabids</taxon>
        <taxon>Malpighiales</taxon>
        <taxon>Linaceae</taxon>
        <taxon>Linum</taxon>
    </lineage>
</organism>
<accession>A0AAV2G8A9</accession>
<evidence type="ECO:0000256" key="1">
    <source>
        <dbReference type="SAM" id="MobiDB-lite"/>
    </source>
</evidence>
<protein>
    <submittedName>
        <fullName evidence="2">Uncharacterized protein</fullName>
    </submittedName>
</protein>